<dbReference type="RefSeq" id="XP_025473973.1">
    <property type="nucleotide sequence ID" value="XM_025624499.1"/>
</dbReference>
<dbReference type="OrthoDB" id="1158011at2759"/>
<dbReference type="GeneID" id="37126955"/>
<dbReference type="Gene3D" id="3.10.110.10">
    <property type="entry name" value="Ubiquitin Conjugating Enzyme"/>
    <property type="match status" value="1"/>
</dbReference>
<dbReference type="PROSITE" id="PS50127">
    <property type="entry name" value="UBC_2"/>
    <property type="match status" value="1"/>
</dbReference>
<sequence length="52" mass="5852">MATKAAFKRLTREYQNIQKNPPPYIVAHPSESNILEYVICSRLSLSASPVCD</sequence>
<proteinExistence type="predicted"/>
<dbReference type="EMBL" id="KZ821510">
    <property type="protein sequence ID" value="PYH28495.1"/>
    <property type="molecule type" value="Genomic_DNA"/>
</dbReference>
<organism evidence="2 3">
    <name type="scientific">Aspergillus neoniger (strain CBS 115656)</name>
    <dbReference type="NCBI Taxonomy" id="1448310"/>
    <lineage>
        <taxon>Eukaryota</taxon>
        <taxon>Fungi</taxon>
        <taxon>Dikarya</taxon>
        <taxon>Ascomycota</taxon>
        <taxon>Pezizomycotina</taxon>
        <taxon>Eurotiomycetes</taxon>
        <taxon>Eurotiomycetidae</taxon>
        <taxon>Eurotiales</taxon>
        <taxon>Aspergillaceae</taxon>
        <taxon>Aspergillus</taxon>
        <taxon>Aspergillus subgen. Circumdati</taxon>
    </lineage>
</organism>
<evidence type="ECO:0000313" key="3">
    <source>
        <dbReference type="Proteomes" id="UP000247647"/>
    </source>
</evidence>
<dbReference type="InterPro" id="IPR000608">
    <property type="entry name" value="UBC"/>
</dbReference>
<dbReference type="AlphaFoldDB" id="A0A318Y2D0"/>
<reference evidence="2" key="1">
    <citation type="submission" date="2016-12" db="EMBL/GenBank/DDBJ databases">
        <title>The genomes of Aspergillus section Nigri reveals drivers in fungal speciation.</title>
        <authorList>
            <consortium name="DOE Joint Genome Institute"/>
            <person name="Vesth T.C."/>
            <person name="Nybo J."/>
            <person name="Theobald S."/>
            <person name="Brandl J."/>
            <person name="Frisvad J.C."/>
            <person name="Nielsen K.F."/>
            <person name="Lyhne E.K."/>
            <person name="Kogle M.E."/>
            <person name="Kuo A."/>
            <person name="Riley R."/>
            <person name="Clum A."/>
            <person name="Nolan M."/>
            <person name="Lipzen A."/>
            <person name="Salamov A."/>
            <person name="Henrissat B."/>
            <person name="Wiebenga A."/>
            <person name="De Vries R.P."/>
            <person name="Grigoriev I.V."/>
            <person name="Mortensen U.H."/>
            <person name="Andersen M.R."/>
            <person name="Baker S.E."/>
        </authorList>
    </citation>
    <scope>NUCLEOTIDE SEQUENCE [LARGE SCALE GENOMIC DNA]</scope>
    <source>
        <strain evidence="2">CBS 115656</strain>
    </source>
</reference>
<dbReference type="SUPFAM" id="SSF54495">
    <property type="entry name" value="UBC-like"/>
    <property type="match status" value="1"/>
</dbReference>
<evidence type="ECO:0000313" key="2">
    <source>
        <dbReference type="EMBL" id="PYH28495.1"/>
    </source>
</evidence>
<evidence type="ECO:0000259" key="1">
    <source>
        <dbReference type="PROSITE" id="PS50127"/>
    </source>
</evidence>
<accession>A0A318Y2D0</accession>
<dbReference type="Proteomes" id="UP000247647">
    <property type="component" value="Unassembled WGS sequence"/>
</dbReference>
<gene>
    <name evidence="2" type="ORF">BO87DRAFT_381299</name>
</gene>
<protein>
    <recommendedName>
        <fullName evidence="1">UBC core domain-containing protein</fullName>
    </recommendedName>
</protein>
<keyword evidence="3" id="KW-1185">Reference proteome</keyword>
<dbReference type="InterPro" id="IPR016135">
    <property type="entry name" value="UBQ-conjugating_enzyme/RWD"/>
</dbReference>
<name>A0A318Y2D0_ASPNB</name>
<feature type="domain" description="UBC core" evidence="1">
    <location>
        <begin position="5"/>
        <end position="52"/>
    </location>
</feature>